<organism evidence="3 4">
    <name type="scientific">Rhynchospora pubera</name>
    <dbReference type="NCBI Taxonomy" id="906938"/>
    <lineage>
        <taxon>Eukaryota</taxon>
        <taxon>Viridiplantae</taxon>
        <taxon>Streptophyta</taxon>
        <taxon>Embryophyta</taxon>
        <taxon>Tracheophyta</taxon>
        <taxon>Spermatophyta</taxon>
        <taxon>Magnoliopsida</taxon>
        <taxon>Liliopsida</taxon>
        <taxon>Poales</taxon>
        <taxon>Cyperaceae</taxon>
        <taxon>Cyperoideae</taxon>
        <taxon>Rhynchosporeae</taxon>
        <taxon>Rhynchospora</taxon>
    </lineage>
</organism>
<name>A0AAV8DRJ3_9POAL</name>
<protein>
    <submittedName>
        <fullName evidence="3">Glycosyltransferase</fullName>
    </submittedName>
</protein>
<dbReference type="InterPro" id="IPR002213">
    <property type="entry name" value="UDP_glucos_trans"/>
</dbReference>
<comment type="similarity">
    <text evidence="1">Belongs to the UDP-glycosyltransferase family.</text>
</comment>
<dbReference type="EMBL" id="JAMFTS010000003">
    <property type="protein sequence ID" value="KAJ4771322.1"/>
    <property type="molecule type" value="Genomic_DNA"/>
</dbReference>
<dbReference type="Gene3D" id="3.40.50.2000">
    <property type="entry name" value="Glycogen Phosphorylase B"/>
    <property type="match status" value="2"/>
</dbReference>
<dbReference type="CDD" id="cd03784">
    <property type="entry name" value="GT1_Gtf-like"/>
    <property type="match status" value="1"/>
</dbReference>
<dbReference type="PANTHER" id="PTHR48047">
    <property type="entry name" value="GLYCOSYLTRANSFERASE"/>
    <property type="match status" value="1"/>
</dbReference>
<comment type="caution">
    <text evidence="3">The sequence shown here is derived from an EMBL/GenBank/DDBJ whole genome shotgun (WGS) entry which is preliminary data.</text>
</comment>
<dbReference type="AlphaFoldDB" id="A0AAV8DRJ3"/>
<keyword evidence="2" id="KW-0808">Transferase</keyword>
<proteinExistence type="inferred from homology"/>
<dbReference type="SUPFAM" id="SSF53756">
    <property type="entry name" value="UDP-Glycosyltransferase/glycogen phosphorylase"/>
    <property type="match status" value="1"/>
</dbReference>
<dbReference type="Pfam" id="PF00201">
    <property type="entry name" value="UDPGT"/>
    <property type="match status" value="1"/>
</dbReference>
<dbReference type="Proteomes" id="UP001140206">
    <property type="component" value="Chromosome 3"/>
</dbReference>
<reference evidence="3" key="1">
    <citation type="submission" date="2022-08" db="EMBL/GenBank/DDBJ databases">
        <authorList>
            <person name="Marques A."/>
        </authorList>
    </citation>
    <scope>NUCLEOTIDE SEQUENCE</scope>
    <source>
        <strain evidence="3">RhyPub2mFocal</strain>
        <tissue evidence="3">Leaves</tissue>
    </source>
</reference>
<evidence type="ECO:0000256" key="2">
    <source>
        <dbReference type="ARBA" id="ARBA00022679"/>
    </source>
</evidence>
<evidence type="ECO:0000256" key="1">
    <source>
        <dbReference type="ARBA" id="ARBA00009995"/>
    </source>
</evidence>
<evidence type="ECO:0000313" key="4">
    <source>
        <dbReference type="Proteomes" id="UP001140206"/>
    </source>
</evidence>
<sequence length="147" mass="15927">MHKERKGLIIRGWAPQLIILNHPAVGGFLTLCGWNSTLEAISAGVPMITWPMNGDQSFNEKLVVDILQVGAAVGAKVGGPYFENQQLIEVETIKSVIESVVGEGVEGEAMRKRAKVLKEKAKAAVQEGGSSYSDLKSLINELKARRL</sequence>
<dbReference type="GO" id="GO:0035251">
    <property type="term" value="F:UDP-glucosyltransferase activity"/>
    <property type="evidence" value="ECO:0007669"/>
    <property type="project" value="TreeGrafter"/>
</dbReference>
<keyword evidence="4" id="KW-1185">Reference proteome</keyword>
<evidence type="ECO:0000313" key="3">
    <source>
        <dbReference type="EMBL" id="KAJ4771322.1"/>
    </source>
</evidence>
<gene>
    <name evidence="3" type="ORF">LUZ62_055579</name>
</gene>
<accession>A0AAV8DRJ3</accession>
<dbReference type="PANTHER" id="PTHR48047:SF182">
    <property type="entry name" value="GLYCOSYLTRANSFERASE"/>
    <property type="match status" value="1"/>
</dbReference>